<comment type="catalytic activity">
    <reaction evidence="15 16">
        <text>an acyl-CoA + a 1,2-diacyl-sn-glycerol = a triacyl-sn-glycerol + CoA</text>
        <dbReference type="Rhea" id="RHEA:10868"/>
        <dbReference type="ChEBI" id="CHEBI:17815"/>
        <dbReference type="ChEBI" id="CHEBI:57287"/>
        <dbReference type="ChEBI" id="CHEBI:58342"/>
        <dbReference type="ChEBI" id="CHEBI:64615"/>
        <dbReference type="EC" id="2.3.1.20"/>
    </reaction>
</comment>
<evidence type="ECO:0000256" key="11">
    <source>
        <dbReference type="ARBA" id="ARBA00022989"/>
    </source>
</evidence>
<evidence type="ECO:0000256" key="1">
    <source>
        <dbReference type="ARBA" id="ARBA00004477"/>
    </source>
</evidence>
<comment type="similarity">
    <text evidence="4 16">Belongs to the diacylglycerol acyltransferase family.</text>
</comment>
<dbReference type="CDD" id="cd07987">
    <property type="entry name" value="LPLAT_MGAT-like"/>
    <property type="match status" value="1"/>
</dbReference>
<evidence type="ECO:0000256" key="13">
    <source>
        <dbReference type="ARBA" id="ARBA00023136"/>
    </source>
</evidence>
<dbReference type="GO" id="GO:0005789">
    <property type="term" value="C:endoplasmic reticulum membrane"/>
    <property type="evidence" value="ECO:0007669"/>
    <property type="project" value="UniProtKB-SubCell"/>
</dbReference>
<dbReference type="InterPro" id="IPR007130">
    <property type="entry name" value="DAGAT"/>
</dbReference>
<evidence type="ECO:0000256" key="8">
    <source>
        <dbReference type="ARBA" id="ARBA00022692"/>
    </source>
</evidence>
<evidence type="ECO:0000256" key="12">
    <source>
        <dbReference type="ARBA" id="ARBA00023098"/>
    </source>
</evidence>
<keyword evidence="14 16" id="KW-0012">Acyltransferase</keyword>
<accession>A0A8H3TS15</accession>
<evidence type="ECO:0000256" key="17">
    <source>
        <dbReference type="SAM" id="MobiDB-lite"/>
    </source>
</evidence>
<reference evidence="18" key="1">
    <citation type="submission" date="2020-07" db="EMBL/GenBank/DDBJ databases">
        <title>Draft Genome Sequence of a Deep-Sea Yeast, Naganishia (Cryptococcus) liquefaciens strain N6.</title>
        <authorList>
            <person name="Han Y.W."/>
            <person name="Kajitani R."/>
            <person name="Morimoto H."/>
            <person name="Parhat M."/>
            <person name="Tsubouchi H."/>
            <person name="Bakenova O."/>
            <person name="Ogata M."/>
            <person name="Argunhan B."/>
            <person name="Aoki R."/>
            <person name="Kajiwara S."/>
            <person name="Itoh T."/>
            <person name="Iwasaki H."/>
        </authorList>
    </citation>
    <scope>NUCLEOTIDE SEQUENCE</scope>
    <source>
        <strain evidence="18">N6</strain>
    </source>
</reference>
<protein>
    <recommendedName>
        <fullName evidence="5 16">Diacylglycerol O-acyltransferase</fullName>
        <ecNumber evidence="5 16">2.3.1.20</ecNumber>
    </recommendedName>
</protein>
<sequence>MPEGSSATPNASSLRQRTRTLDPGQQTQDHAKTSKTSKTGKSSGQTSPLAPIKRSLERLGDGLPNLKPNVEVNFAPLQVPRQRRIQTATVAIWSLMLPICFIFFLLLCSMPIFWPLVGSYLVWIFFFDKVPGRGGRTSMWFRKWRVWKHFAGYYPVSVVKEADLPSDRPYVFGYHPHGIIGTGAFVNFATEGTDFSQLFPGIKTHLLTLASNFKIPLYRDLLLYLGLCSVSKKSCANILRQGPGSAITIVVGGAAESLAAHPGTNDLTLRKRLGFIKIAVREGADLVPVFSFGENDSPRLTFAAAAEITHSANNRGTTVYKIQKQFQKLFGFTLPLFHGRGLFNYNLGLMPFRHPIVSVVGRPIHVKKNENPSTELLEEYQKEYIDELMRIWEDYKDVYARNRTRELRLVE</sequence>
<dbReference type="EMBL" id="BLZA01000017">
    <property type="protein sequence ID" value="GHJ86162.1"/>
    <property type="molecule type" value="Genomic_DNA"/>
</dbReference>
<keyword evidence="10 16" id="KW-0256">Endoplasmic reticulum</keyword>
<organism evidence="18 19">
    <name type="scientific">Naganishia liquefaciens</name>
    <dbReference type="NCBI Taxonomy" id="104408"/>
    <lineage>
        <taxon>Eukaryota</taxon>
        <taxon>Fungi</taxon>
        <taxon>Dikarya</taxon>
        <taxon>Basidiomycota</taxon>
        <taxon>Agaricomycotina</taxon>
        <taxon>Tremellomycetes</taxon>
        <taxon>Filobasidiales</taxon>
        <taxon>Filobasidiaceae</taxon>
        <taxon>Naganishia</taxon>
    </lineage>
</organism>
<evidence type="ECO:0000256" key="4">
    <source>
        <dbReference type="ARBA" id="ARBA00005420"/>
    </source>
</evidence>
<feature type="region of interest" description="Disordered" evidence="17">
    <location>
        <begin position="1"/>
        <end position="50"/>
    </location>
</feature>
<dbReference type="PANTHER" id="PTHR12317:SF0">
    <property type="entry name" value="ACYLTRANSFERASE"/>
    <property type="match status" value="1"/>
</dbReference>
<feature type="compositionally biased region" description="Low complexity" evidence="17">
    <location>
        <begin position="34"/>
        <end position="47"/>
    </location>
</feature>
<keyword evidence="7" id="KW-0808">Transferase</keyword>
<comment type="subcellular location">
    <subcellularLocation>
        <location evidence="1 16">Endoplasmic reticulum membrane</location>
        <topology evidence="1 16">Multi-pass membrane protein</topology>
    </subcellularLocation>
</comment>
<evidence type="ECO:0000256" key="9">
    <source>
        <dbReference type="ARBA" id="ARBA00022798"/>
    </source>
</evidence>
<evidence type="ECO:0000256" key="16">
    <source>
        <dbReference type="RuleBase" id="RU367023"/>
    </source>
</evidence>
<dbReference type="PANTHER" id="PTHR12317">
    <property type="entry name" value="DIACYLGLYCEROL O-ACYLTRANSFERASE"/>
    <property type="match status" value="1"/>
</dbReference>
<evidence type="ECO:0000313" key="18">
    <source>
        <dbReference type="EMBL" id="GHJ86162.1"/>
    </source>
</evidence>
<proteinExistence type="inferred from homology"/>
<dbReference type="Pfam" id="PF03982">
    <property type="entry name" value="DAGAT"/>
    <property type="match status" value="1"/>
</dbReference>
<dbReference type="GO" id="GO:0004144">
    <property type="term" value="F:diacylglycerol O-acyltransferase activity"/>
    <property type="evidence" value="ECO:0007669"/>
    <property type="project" value="UniProtKB-UniRule"/>
</dbReference>
<evidence type="ECO:0000256" key="6">
    <source>
        <dbReference type="ARBA" id="ARBA00022516"/>
    </source>
</evidence>
<dbReference type="UniPathway" id="UPA00282"/>
<name>A0A8H3TS15_9TREE</name>
<evidence type="ECO:0000256" key="5">
    <source>
        <dbReference type="ARBA" id="ARBA00013244"/>
    </source>
</evidence>
<feature type="compositionally biased region" description="Polar residues" evidence="17">
    <location>
        <begin position="1"/>
        <end position="15"/>
    </location>
</feature>
<evidence type="ECO:0000256" key="15">
    <source>
        <dbReference type="ARBA" id="ARBA00048109"/>
    </source>
</evidence>
<feature type="transmembrane region" description="Helical" evidence="16">
    <location>
        <begin position="87"/>
        <end position="106"/>
    </location>
</feature>
<keyword evidence="11 16" id="KW-1133">Transmembrane helix</keyword>
<keyword evidence="6 16" id="KW-0444">Lipid biosynthesis</keyword>
<comment type="caution">
    <text evidence="16">Lacks conserved residue(s) required for the propagation of feature annotation.</text>
</comment>
<comment type="function">
    <text evidence="16">Catalyzes the terminal and only committed step in triacylglycerol synthesis by using diacylglycerol and fatty acyl CoA as substrates.</text>
</comment>
<keyword evidence="19" id="KW-1185">Reference proteome</keyword>
<evidence type="ECO:0000256" key="2">
    <source>
        <dbReference type="ARBA" id="ARBA00004771"/>
    </source>
</evidence>
<dbReference type="GO" id="GO:0019432">
    <property type="term" value="P:triglyceride biosynthetic process"/>
    <property type="evidence" value="ECO:0007669"/>
    <property type="project" value="UniProtKB-UniRule"/>
</dbReference>
<gene>
    <name evidence="18" type="ORF">NliqN6_2564</name>
</gene>
<keyword evidence="12 16" id="KW-0443">Lipid metabolism</keyword>
<keyword evidence="8 16" id="KW-0812">Transmembrane</keyword>
<evidence type="ECO:0000256" key="7">
    <source>
        <dbReference type="ARBA" id="ARBA00022679"/>
    </source>
</evidence>
<dbReference type="AlphaFoldDB" id="A0A8H3TS15"/>
<evidence type="ECO:0000256" key="3">
    <source>
        <dbReference type="ARBA" id="ARBA00005189"/>
    </source>
</evidence>
<comment type="pathway">
    <text evidence="3">Lipid metabolism.</text>
</comment>
<dbReference type="OrthoDB" id="264532at2759"/>
<evidence type="ECO:0000313" key="19">
    <source>
        <dbReference type="Proteomes" id="UP000620104"/>
    </source>
</evidence>
<keyword evidence="13 16" id="KW-0472">Membrane</keyword>
<evidence type="ECO:0000256" key="10">
    <source>
        <dbReference type="ARBA" id="ARBA00022824"/>
    </source>
</evidence>
<evidence type="ECO:0000256" key="14">
    <source>
        <dbReference type="ARBA" id="ARBA00023315"/>
    </source>
</evidence>
<dbReference type="Proteomes" id="UP000620104">
    <property type="component" value="Unassembled WGS sequence"/>
</dbReference>
<keyword evidence="9" id="KW-0319">Glycerol metabolism</keyword>
<dbReference type="EC" id="2.3.1.20" evidence="5 16"/>
<comment type="caution">
    <text evidence="18">The sequence shown here is derived from an EMBL/GenBank/DDBJ whole genome shotgun (WGS) entry which is preliminary data.</text>
</comment>
<comment type="pathway">
    <text evidence="2 16">Glycerolipid metabolism; triacylglycerol biosynthesis.</text>
</comment>
<dbReference type="GO" id="GO:0006071">
    <property type="term" value="P:glycerol metabolic process"/>
    <property type="evidence" value="ECO:0007669"/>
    <property type="project" value="UniProtKB-UniRule"/>
</dbReference>